<gene>
    <name evidence="12" type="primary">galT</name>
    <name evidence="12" type="ORF">KC729_14635</name>
</gene>
<comment type="caution">
    <text evidence="12">The sequence shown here is derived from an EMBL/GenBank/DDBJ whole genome shotgun (WGS) entry which is preliminary data.</text>
</comment>
<feature type="binding site" evidence="9">
    <location>
        <position position="112"/>
    </location>
    <ligand>
        <name>Zn(2+)</name>
        <dbReference type="ChEBI" id="CHEBI:29105"/>
    </ligand>
</feature>
<dbReference type="AlphaFoldDB" id="A0A956M038"/>
<feature type="active site" description="Tele-UMP-histidine intermediate" evidence="8">
    <location>
        <position position="165"/>
    </location>
</feature>
<dbReference type="GO" id="GO:0008108">
    <property type="term" value="F:UDP-glucose:hexose-1-phosphate uridylyltransferase activity"/>
    <property type="evidence" value="ECO:0007669"/>
    <property type="project" value="UniProtKB-UniRule"/>
</dbReference>
<reference evidence="12" key="2">
    <citation type="journal article" date="2021" name="Microbiome">
        <title>Successional dynamics and alternative stable states in a saline activated sludge microbial community over 9 years.</title>
        <authorList>
            <person name="Wang Y."/>
            <person name="Ye J."/>
            <person name="Ju F."/>
            <person name="Liu L."/>
            <person name="Boyd J.A."/>
            <person name="Deng Y."/>
            <person name="Parks D.H."/>
            <person name="Jiang X."/>
            <person name="Yin X."/>
            <person name="Woodcroft B.J."/>
            <person name="Tyson G.W."/>
            <person name="Hugenholtz P."/>
            <person name="Polz M.F."/>
            <person name="Zhang T."/>
        </authorList>
    </citation>
    <scope>NUCLEOTIDE SEQUENCE</scope>
    <source>
        <strain evidence="12">HKST-UBA01</strain>
    </source>
</reference>
<dbReference type="EC" id="2.7.7.12" evidence="7"/>
<dbReference type="PANTHER" id="PTHR42763:SF1">
    <property type="entry name" value="UDP-GLUCOSE--HEXOSE-1-PHOSPHATE URIDYLYLTRANSFERASE"/>
    <property type="match status" value="1"/>
</dbReference>
<evidence type="ECO:0000256" key="6">
    <source>
        <dbReference type="ARBA" id="ARBA00023277"/>
    </source>
</evidence>
<dbReference type="Pfam" id="PF01087">
    <property type="entry name" value="GalP_UDP_transf"/>
    <property type="match status" value="1"/>
</dbReference>
<name>A0A956M038_UNCEI</name>
<evidence type="ECO:0000259" key="10">
    <source>
        <dbReference type="Pfam" id="PF01087"/>
    </source>
</evidence>
<evidence type="ECO:0000256" key="3">
    <source>
        <dbReference type="ARBA" id="ARBA00022695"/>
    </source>
</evidence>
<feature type="binding site" evidence="9">
    <location>
        <position position="42"/>
    </location>
    <ligand>
        <name>Zn(2+)</name>
        <dbReference type="ChEBI" id="CHEBI:29105"/>
    </ligand>
</feature>
<keyword evidence="6" id="KW-0119">Carbohydrate metabolism</keyword>
<dbReference type="NCBIfam" id="TIGR00209">
    <property type="entry name" value="galT_1"/>
    <property type="match status" value="1"/>
</dbReference>
<dbReference type="PANTHER" id="PTHR42763">
    <property type="entry name" value="ADP-GLUCOSE PHOSPHORYLASE"/>
    <property type="match status" value="1"/>
</dbReference>
<dbReference type="PIRSF" id="PIRSF000808">
    <property type="entry name" value="GalT"/>
    <property type="match status" value="1"/>
</dbReference>
<dbReference type="Proteomes" id="UP000697710">
    <property type="component" value="Unassembled WGS sequence"/>
</dbReference>
<dbReference type="SUPFAM" id="SSF54197">
    <property type="entry name" value="HIT-like"/>
    <property type="match status" value="2"/>
</dbReference>
<feature type="domain" description="Galactose-1-phosphate uridyl transferase C-terminal" evidence="11">
    <location>
        <begin position="187"/>
        <end position="298"/>
    </location>
</feature>
<feature type="domain" description="Galactose-1-phosphate uridyl transferase N-terminal" evidence="10">
    <location>
        <begin position="5"/>
        <end position="175"/>
    </location>
</feature>
<evidence type="ECO:0000313" key="13">
    <source>
        <dbReference type="Proteomes" id="UP000697710"/>
    </source>
</evidence>
<dbReference type="InterPro" id="IPR005849">
    <property type="entry name" value="GalP_Utransf_N"/>
</dbReference>
<reference evidence="12" key="1">
    <citation type="submission" date="2020-04" db="EMBL/GenBank/DDBJ databases">
        <authorList>
            <person name="Zhang T."/>
        </authorList>
    </citation>
    <scope>NUCLEOTIDE SEQUENCE</scope>
    <source>
        <strain evidence="12">HKST-UBA01</strain>
    </source>
</reference>
<keyword evidence="4 9" id="KW-0479">Metal-binding</keyword>
<dbReference type="GO" id="GO:0006012">
    <property type="term" value="P:galactose metabolic process"/>
    <property type="evidence" value="ECO:0007669"/>
    <property type="project" value="UniProtKB-UniRule"/>
</dbReference>
<proteinExistence type="inferred from homology"/>
<evidence type="ECO:0000256" key="1">
    <source>
        <dbReference type="ARBA" id="ARBA00010951"/>
    </source>
</evidence>
<evidence type="ECO:0000256" key="8">
    <source>
        <dbReference type="PIRSR" id="PIRSR000808-1"/>
    </source>
</evidence>
<feature type="binding site" evidence="9">
    <location>
        <position position="39"/>
    </location>
    <ligand>
        <name>Zn(2+)</name>
        <dbReference type="ChEBI" id="CHEBI:29105"/>
    </ligand>
</feature>
<dbReference type="InterPro" id="IPR053177">
    <property type="entry name" value="ADP-glucose_phosphorylase"/>
</dbReference>
<feature type="binding site" evidence="9">
    <location>
        <position position="163"/>
    </location>
    <ligand>
        <name>Zn(2+)</name>
        <dbReference type="ChEBI" id="CHEBI:29105"/>
    </ligand>
</feature>
<dbReference type="GO" id="GO:0008270">
    <property type="term" value="F:zinc ion binding"/>
    <property type="evidence" value="ECO:0007669"/>
    <property type="project" value="InterPro"/>
</dbReference>
<dbReference type="InterPro" id="IPR001937">
    <property type="entry name" value="GalP_UDPtransf1"/>
</dbReference>
<dbReference type="Pfam" id="PF02744">
    <property type="entry name" value="GalP_UDP_tr_C"/>
    <property type="match status" value="1"/>
</dbReference>
<dbReference type="InterPro" id="IPR005850">
    <property type="entry name" value="GalP_Utransf_C"/>
</dbReference>
<dbReference type="Gene3D" id="3.30.428.10">
    <property type="entry name" value="HIT-like"/>
    <property type="match status" value="2"/>
</dbReference>
<dbReference type="InterPro" id="IPR036265">
    <property type="entry name" value="HIT-like_sf"/>
</dbReference>
<keyword evidence="2" id="KW-0808">Transferase</keyword>
<protein>
    <recommendedName>
        <fullName evidence="7">Galactose-1-phosphate uridylyltransferase</fullName>
        <ecNumber evidence="7">2.7.7.12</ecNumber>
    </recommendedName>
</protein>
<keyword evidence="3 12" id="KW-0548">Nucleotidyltransferase</keyword>
<sequence length="332" mass="37354">MPELRRDPIVGRWVIIAAERGQRPTDFAPERVEAGGGPCPFCPGSEDRTPPEVYAERPEGGDADGSGWIVRVVSNKFPALQIEGQPDRRAEGIYDKMNGLGAHEVVIETPEHGTELALVPLEQVSAVARAYRARIIDLTLDRRFRYIQIFKNHGAPAGATLEHSHTQLIATPIVPRRVDEEIKGFAQHYELKERCILCDVIHQEIDSQRRVVSESEHFVAVVPFAARFPYEVWVMPKFHGAAFEHLTDDQIDAFAQIFRETLQRIHATLDGPPYNFVLHTAPVNDPKGPHQYHWHFEIMPKVTKVAGFEWGTGFYINPIPPEVAAAQLRSAL</sequence>
<evidence type="ECO:0000256" key="5">
    <source>
        <dbReference type="ARBA" id="ARBA00022833"/>
    </source>
</evidence>
<comment type="cofactor">
    <cofactor evidence="9">
        <name>Zn(2+)</name>
        <dbReference type="ChEBI" id="CHEBI:29105"/>
    </cofactor>
    <text evidence="9">Binds 1 zinc ion per subunit.</text>
</comment>
<accession>A0A956M038</accession>
<evidence type="ECO:0000256" key="2">
    <source>
        <dbReference type="ARBA" id="ARBA00022679"/>
    </source>
</evidence>
<evidence type="ECO:0000256" key="7">
    <source>
        <dbReference type="NCBIfam" id="TIGR00209"/>
    </source>
</evidence>
<evidence type="ECO:0000313" key="12">
    <source>
        <dbReference type="EMBL" id="MCA9728925.1"/>
    </source>
</evidence>
<dbReference type="EMBL" id="JAGQHR010000515">
    <property type="protein sequence ID" value="MCA9728925.1"/>
    <property type="molecule type" value="Genomic_DNA"/>
</dbReference>
<evidence type="ECO:0000256" key="9">
    <source>
        <dbReference type="PIRSR" id="PIRSR000808-3"/>
    </source>
</evidence>
<evidence type="ECO:0000259" key="11">
    <source>
        <dbReference type="Pfam" id="PF02744"/>
    </source>
</evidence>
<evidence type="ECO:0000256" key="4">
    <source>
        <dbReference type="ARBA" id="ARBA00022723"/>
    </source>
</evidence>
<comment type="similarity">
    <text evidence="1">Belongs to the galactose-1-phosphate uridylyltransferase type 1 family.</text>
</comment>
<organism evidence="12 13">
    <name type="scientific">Eiseniibacteriota bacterium</name>
    <dbReference type="NCBI Taxonomy" id="2212470"/>
    <lineage>
        <taxon>Bacteria</taxon>
        <taxon>Candidatus Eiseniibacteriota</taxon>
    </lineage>
</organism>
<keyword evidence="5 9" id="KW-0862">Zinc</keyword>